<dbReference type="Gene3D" id="2.40.320.10">
    <property type="entry name" value="Hypothetical Protein Pfu-838710-001"/>
    <property type="match status" value="1"/>
</dbReference>
<organism evidence="1">
    <name type="scientific">Coccolithus braarudii</name>
    <dbReference type="NCBI Taxonomy" id="221442"/>
    <lineage>
        <taxon>Eukaryota</taxon>
        <taxon>Haptista</taxon>
        <taxon>Haptophyta</taxon>
        <taxon>Prymnesiophyceae</taxon>
        <taxon>Coccolithales</taxon>
        <taxon>Coccolithaceae</taxon>
        <taxon>Coccolithus</taxon>
    </lineage>
</organism>
<dbReference type="AlphaFoldDB" id="A0A7S0LFR6"/>
<dbReference type="GO" id="GO:0042357">
    <property type="term" value="P:thiamine diphosphate metabolic process"/>
    <property type="evidence" value="ECO:0007669"/>
    <property type="project" value="TreeGrafter"/>
</dbReference>
<dbReference type="PANTHER" id="PTHR14586">
    <property type="entry name" value="THIAMINE-TRIPHOSPHATASE"/>
    <property type="match status" value="1"/>
</dbReference>
<sequence length="142" mass="15172">MVRSGGERTVFREVEGADAVAAELCLVLPTVRNAVVPSIDVLVQAERIHPFAEFSTVRSRFRLGRCAIDADVASFGHSVVELEVMCCNPTEVPEAEAAIERVATQLGMTPLGMTGGKLETFIRQRCPAMLASLVEVGILSGA</sequence>
<proteinExistence type="predicted"/>
<evidence type="ECO:0000313" key="1">
    <source>
        <dbReference type="EMBL" id="CAD8610470.1"/>
    </source>
</evidence>
<name>A0A7S0LFR6_9EUKA</name>
<dbReference type="InterPro" id="IPR039582">
    <property type="entry name" value="THTPA"/>
</dbReference>
<dbReference type="GO" id="GO:0050333">
    <property type="term" value="F:thiamine triphosphate phosphatase activity"/>
    <property type="evidence" value="ECO:0007669"/>
    <property type="project" value="InterPro"/>
</dbReference>
<reference evidence="1" key="1">
    <citation type="submission" date="2021-01" db="EMBL/GenBank/DDBJ databases">
        <authorList>
            <person name="Corre E."/>
            <person name="Pelletier E."/>
            <person name="Niang G."/>
            <person name="Scheremetjew M."/>
            <person name="Finn R."/>
            <person name="Kale V."/>
            <person name="Holt S."/>
            <person name="Cochrane G."/>
            <person name="Meng A."/>
            <person name="Brown T."/>
            <person name="Cohen L."/>
        </authorList>
    </citation>
    <scope>NUCLEOTIDE SEQUENCE</scope>
    <source>
        <strain evidence="1">PLY182g</strain>
    </source>
</reference>
<dbReference type="SUPFAM" id="SSF55154">
    <property type="entry name" value="CYTH-like phosphatases"/>
    <property type="match status" value="1"/>
</dbReference>
<dbReference type="InterPro" id="IPR033469">
    <property type="entry name" value="CYTH-like_dom_sf"/>
</dbReference>
<dbReference type="EMBL" id="HBEY01029216">
    <property type="protein sequence ID" value="CAD8610470.1"/>
    <property type="molecule type" value="Transcribed_RNA"/>
</dbReference>
<accession>A0A7S0LFR6</accession>
<dbReference type="PANTHER" id="PTHR14586:SF1">
    <property type="entry name" value="THIAMINE-TRIPHOSPHATASE"/>
    <property type="match status" value="1"/>
</dbReference>
<dbReference type="GO" id="GO:0000287">
    <property type="term" value="F:magnesium ion binding"/>
    <property type="evidence" value="ECO:0007669"/>
    <property type="project" value="TreeGrafter"/>
</dbReference>
<gene>
    <name evidence="1" type="ORF">CPEL01642_LOCUS13848</name>
</gene>
<evidence type="ECO:0008006" key="2">
    <source>
        <dbReference type="Google" id="ProtNLM"/>
    </source>
</evidence>
<protein>
    <recommendedName>
        <fullName evidence="2">CYTH domain-containing protein</fullName>
    </recommendedName>
</protein>